<dbReference type="PROSITE" id="PS51063">
    <property type="entry name" value="HTH_CRP_2"/>
    <property type="match status" value="1"/>
</dbReference>
<keyword evidence="1" id="KW-0805">Transcription regulation</keyword>
<evidence type="ECO:0000256" key="2">
    <source>
        <dbReference type="ARBA" id="ARBA00023125"/>
    </source>
</evidence>
<feature type="domain" description="HTH crp-type" evidence="5">
    <location>
        <begin position="146"/>
        <end position="220"/>
    </location>
</feature>
<dbReference type="PROSITE" id="PS50042">
    <property type="entry name" value="CNMP_BINDING_3"/>
    <property type="match status" value="1"/>
</dbReference>
<reference evidence="6 7" key="1">
    <citation type="submission" date="2015-05" db="EMBL/GenBank/DDBJ databases">
        <title>Draft genome sequence of Microvirga vignae strain BR3299, a novel nitrogen fixing bacteria isolated from Brazil semi-aired region.</title>
        <authorList>
            <person name="Zilli J.E."/>
            <person name="Passos S.R."/>
            <person name="Leite J."/>
            <person name="Baldani J.I."/>
            <person name="Xavier G.R."/>
            <person name="Rumjaneck N.G."/>
            <person name="Simoes-Araujo J.L."/>
        </authorList>
    </citation>
    <scope>NUCLEOTIDE SEQUENCE [LARGE SCALE GENOMIC DNA]</scope>
    <source>
        <strain evidence="6 7">BR3299</strain>
    </source>
</reference>
<dbReference type="InterPro" id="IPR000595">
    <property type="entry name" value="cNMP-bd_dom"/>
</dbReference>
<gene>
    <name evidence="6" type="ORF">AA309_26355</name>
</gene>
<name>A0A0H1R5K5_9HYPH</name>
<keyword evidence="3" id="KW-0804">Transcription</keyword>
<evidence type="ECO:0000313" key="7">
    <source>
        <dbReference type="Proteomes" id="UP000035489"/>
    </source>
</evidence>
<dbReference type="CDD" id="cd00092">
    <property type="entry name" value="HTH_CRP"/>
    <property type="match status" value="1"/>
</dbReference>
<dbReference type="CDD" id="cd00038">
    <property type="entry name" value="CAP_ED"/>
    <property type="match status" value="1"/>
</dbReference>
<dbReference type="InterPro" id="IPR018490">
    <property type="entry name" value="cNMP-bd_dom_sf"/>
</dbReference>
<accession>A0A0H1R5K5</accession>
<keyword evidence="2" id="KW-0238">DNA-binding</keyword>
<dbReference type="OrthoDB" id="7584044at2"/>
<dbReference type="Gene3D" id="2.60.120.10">
    <property type="entry name" value="Jelly Rolls"/>
    <property type="match status" value="1"/>
</dbReference>
<evidence type="ECO:0000256" key="3">
    <source>
        <dbReference type="ARBA" id="ARBA00023163"/>
    </source>
</evidence>
<dbReference type="EMBL" id="LCYG01000088">
    <property type="protein sequence ID" value="KLK90309.1"/>
    <property type="molecule type" value="Genomic_DNA"/>
</dbReference>
<organism evidence="6 7">
    <name type="scientific">Microvirga vignae</name>
    <dbReference type="NCBI Taxonomy" id="1225564"/>
    <lineage>
        <taxon>Bacteria</taxon>
        <taxon>Pseudomonadati</taxon>
        <taxon>Pseudomonadota</taxon>
        <taxon>Alphaproteobacteria</taxon>
        <taxon>Hyphomicrobiales</taxon>
        <taxon>Methylobacteriaceae</taxon>
        <taxon>Microvirga</taxon>
    </lineage>
</organism>
<dbReference type="InterPro" id="IPR036390">
    <property type="entry name" value="WH_DNA-bd_sf"/>
</dbReference>
<dbReference type="AlphaFoldDB" id="A0A0H1R5K5"/>
<comment type="caution">
    <text evidence="6">The sequence shown here is derived from an EMBL/GenBank/DDBJ whole genome shotgun (WGS) entry which is preliminary data.</text>
</comment>
<dbReference type="Pfam" id="PF00027">
    <property type="entry name" value="cNMP_binding"/>
    <property type="match status" value="1"/>
</dbReference>
<dbReference type="RefSeq" id="WP_047192002.1">
    <property type="nucleotide sequence ID" value="NZ_LCYG01000088.1"/>
</dbReference>
<dbReference type="InterPro" id="IPR014710">
    <property type="entry name" value="RmlC-like_jellyroll"/>
</dbReference>
<dbReference type="InterPro" id="IPR012318">
    <property type="entry name" value="HTH_CRP"/>
</dbReference>
<dbReference type="InterPro" id="IPR036388">
    <property type="entry name" value="WH-like_DNA-bd_sf"/>
</dbReference>
<dbReference type="SUPFAM" id="SSF46785">
    <property type="entry name" value="Winged helix' DNA-binding domain"/>
    <property type="match status" value="1"/>
</dbReference>
<keyword evidence="7" id="KW-1185">Reference proteome</keyword>
<protein>
    <submittedName>
        <fullName evidence="6">Cyclic nucleotide-binding protein</fullName>
    </submittedName>
</protein>
<dbReference type="GO" id="GO:0006355">
    <property type="term" value="P:regulation of DNA-templated transcription"/>
    <property type="evidence" value="ECO:0007669"/>
    <property type="project" value="InterPro"/>
</dbReference>
<evidence type="ECO:0000259" key="4">
    <source>
        <dbReference type="PROSITE" id="PS50042"/>
    </source>
</evidence>
<proteinExistence type="predicted"/>
<dbReference type="SMART" id="SM00419">
    <property type="entry name" value="HTH_CRP"/>
    <property type="match status" value="1"/>
</dbReference>
<feature type="domain" description="Cyclic nucleotide-binding" evidence="4">
    <location>
        <begin position="11"/>
        <end position="115"/>
    </location>
</feature>
<dbReference type="GO" id="GO:0003677">
    <property type="term" value="F:DNA binding"/>
    <property type="evidence" value="ECO:0007669"/>
    <property type="project" value="UniProtKB-KW"/>
</dbReference>
<dbReference type="STRING" id="1225564.AA309_26355"/>
<dbReference type="Gene3D" id="1.10.10.10">
    <property type="entry name" value="Winged helix-like DNA-binding domain superfamily/Winged helix DNA-binding domain"/>
    <property type="match status" value="1"/>
</dbReference>
<evidence type="ECO:0000313" key="6">
    <source>
        <dbReference type="EMBL" id="KLK90309.1"/>
    </source>
</evidence>
<dbReference type="PATRIC" id="fig|1225564.3.peg.6861"/>
<dbReference type="Proteomes" id="UP000035489">
    <property type="component" value="Unassembled WGS sequence"/>
</dbReference>
<evidence type="ECO:0000256" key="1">
    <source>
        <dbReference type="ARBA" id="ARBA00023015"/>
    </source>
</evidence>
<sequence length="259" mass="28973">MHNLLINKLEQFTKLSPEDKQVLADVARGRVWVRGAREDIIQEGDKPTCVNLILKGWACRYKMLPDGRRQIIAFFVPGDLCDLHVFVLRAMDHSIGALTPITFAEISRETLRNIMSDHPRITEALWWDALVTVAIQREWTVNLGQRSAFERLGHLLCELFLRLRAVGLTQGNACEFPVTQTELADATGLTTVHVNRTLQELRGEGLIELHGKHLIIPDLEALETASVFNLNYLHGDHEGSALDARNGEIGSAGQRSRGA</sequence>
<dbReference type="SUPFAM" id="SSF51206">
    <property type="entry name" value="cAMP-binding domain-like"/>
    <property type="match status" value="1"/>
</dbReference>
<dbReference type="Pfam" id="PF13545">
    <property type="entry name" value="HTH_Crp_2"/>
    <property type="match status" value="1"/>
</dbReference>
<evidence type="ECO:0000259" key="5">
    <source>
        <dbReference type="PROSITE" id="PS51063"/>
    </source>
</evidence>